<dbReference type="Pfam" id="PF01728">
    <property type="entry name" value="FtsJ"/>
    <property type="match status" value="1"/>
</dbReference>
<evidence type="ECO:0000313" key="2">
    <source>
        <dbReference type="EMBL" id="VVC74919.1"/>
    </source>
</evidence>
<dbReference type="Gene3D" id="3.40.50.150">
    <property type="entry name" value="Vaccinia Virus protein VP39"/>
    <property type="match status" value="1"/>
</dbReference>
<keyword evidence="3" id="KW-1185">Reference proteome</keyword>
<name>A0A5E4PDC5_9COXI</name>
<organism evidence="2 3">
    <name type="scientific">Aquicella siphonis</name>
    <dbReference type="NCBI Taxonomy" id="254247"/>
    <lineage>
        <taxon>Bacteria</taxon>
        <taxon>Pseudomonadati</taxon>
        <taxon>Pseudomonadota</taxon>
        <taxon>Gammaproteobacteria</taxon>
        <taxon>Legionellales</taxon>
        <taxon>Coxiellaceae</taxon>
        <taxon>Aquicella</taxon>
    </lineage>
</organism>
<dbReference type="GO" id="GO:0008168">
    <property type="term" value="F:methyltransferase activity"/>
    <property type="evidence" value="ECO:0007669"/>
    <property type="project" value="UniProtKB-KW"/>
</dbReference>
<proteinExistence type="predicted"/>
<reference evidence="2 3" key="1">
    <citation type="submission" date="2019-08" db="EMBL/GenBank/DDBJ databases">
        <authorList>
            <person name="Guy L."/>
        </authorList>
    </citation>
    <scope>NUCLEOTIDE SEQUENCE [LARGE SCALE GENOMIC DNA]</scope>
    <source>
        <strain evidence="2 3">SGT-108</strain>
    </source>
</reference>
<dbReference type="Proteomes" id="UP000324194">
    <property type="component" value="Chromosome 1"/>
</dbReference>
<protein>
    <submittedName>
        <fullName evidence="2">Ribosomal RNA large subunit methyltransferase M</fullName>
    </submittedName>
</protein>
<evidence type="ECO:0000313" key="3">
    <source>
        <dbReference type="Proteomes" id="UP000324194"/>
    </source>
</evidence>
<keyword evidence="2" id="KW-0489">Methyltransferase</keyword>
<sequence length="333" mass="38275">MIINKPFSAVYIANPEFINELCQELGSVSAIMDTLVFSAIQKPNVCFARDVWLDPHLVNFHSISDAVKTLRAAGKFWHMHPVTHIRRAHLIQEQLRKLPNLERAFPVENDIPEIGCYSLLDKNTLVYSVKRWKKWPMGHCRFIEDKTHPPNRAYLKLWEALTLLDHYPCPGEIVYDLGASPGGWTYVMQTLGAHVTAIDKAPLNDRIAHLPNVQFVRESAFALDPVKLHKKIDWLLCDIACYPQRLYQLASSWLASGLARQMIFTIKLQGATDLDMIKKFQAIPDSRTLHLFHNKHEATFIHPAPAHLFPRFHVNTLPTRELRQENEDPDQNV</sequence>
<keyword evidence="2" id="KW-0808">Transferase</keyword>
<evidence type="ECO:0000259" key="1">
    <source>
        <dbReference type="Pfam" id="PF01728"/>
    </source>
</evidence>
<feature type="domain" description="Ribosomal RNA methyltransferase FtsJ" evidence="1">
    <location>
        <begin position="151"/>
        <end position="241"/>
    </location>
</feature>
<dbReference type="OrthoDB" id="154490at2"/>
<accession>A0A5E4PDC5</accession>
<dbReference type="SUPFAM" id="SSF53335">
    <property type="entry name" value="S-adenosyl-L-methionine-dependent methyltransferases"/>
    <property type="match status" value="1"/>
</dbReference>
<dbReference type="AlphaFoldDB" id="A0A5E4PDC5"/>
<dbReference type="PANTHER" id="PTHR37524">
    <property type="entry name" value="RIBOSOMAL RNA LARGE SUBUNIT METHYLTRANSFERASE M"/>
    <property type="match status" value="1"/>
</dbReference>
<dbReference type="PANTHER" id="PTHR37524:SF2">
    <property type="entry name" value="RIBOSOMAL RNA METHYLTRANSFERASE FTSJ DOMAIN-CONTAINING PROTEIN"/>
    <property type="match status" value="1"/>
</dbReference>
<dbReference type="RefSeq" id="WP_148337758.1">
    <property type="nucleotide sequence ID" value="NZ_LR699119.1"/>
</dbReference>
<dbReference type="GO" id="GO:0032259">
    <property type="term" value="P:methylation"/>
    <property type="evidence" value="ECO:0007669"/>
    <property type="project" value="UniProtKB-KW"/>
</dbReference>
<dbReference type="KEGG" id="asip:AQUSIP_01930"/>
<dbReference type="EMBL" id="LR699119">
    <property type="protein sequence ID" value="VVC74919.1"/>
    <property type="molecule type" value="Genomic_DNA"/>
</dbReference>
<dbReference type="InterPro" id="IPR029063">
    <property type="entry name" value="SAM-dependent_MTases_sf"/>
</dbReference>
<gene>
    <name evidence="2" type="primary">rlmM</name>
    <name evidence="2" type="ORF">AQUSIP_01930</name>
</gene>
<dbReference type="InterPro" id="IPR002877">
    <property type="entry name" value="RNA_MeTrfase_FtsJ_dom"/>
</dbReference>